<keyword evidence="3 5" id="KW-1133">Transmembrane helix</keyword>
<keyword evidence="7" id="KW-1185">Reference proteome</keyword>
<feature type="transmembrane region" description="Helical" evidence="5">
    <location>
        <begin position="12"/>
        <end position="36"/>
    </location>
</feature>
<protein>
    <recommendedName>
        <fullName evidence="8">Tetraspanin</fullName>
    </recommendedName>
</protein>
<dbReference type="Proteomes" id="UP001162164">
    <property type="component" value="Unassembled WGS sequence"/>
</dbReference>
<dbReference type="EMBL" id="JAPWTJ010000765">
    <property type="protein sequence ID" value="KAJ8975797.1"/>
    <property type="molecule type" value="Genomic_DNA"/>
</dbReference>
<evidence type="ECO:0000256" key="2">
    <source>
        <dbReference type="ARBA" id="ARBA00022692"/>
    </source>
</evidence>
<feature type="transmembrane region" description="Helical" evidence="5">
    <location>
        <begin position="177"/>
        <end position="202"/>
    </location>
</feature>
<feature type="transmembrane region" description="Helical" evidence="5">
    <location>
        <begin position="82"/>
        <end position="105"/>
    </location>
</feature>
<keyword evidence="2 5" id="KW-0812">Transmembrane</keyword>
<evidence type="ECO:0000256" key="4">
    <source>
        <dbReference type="ARBA" id="ARBA00023136"/>
    </source>
</evidence>
<dbReference type="PRINTS" id="PR00259">
    <property type="entry name" value="TMFOUR"/>
</dbReference>
<dbReference type="Pfam" id="PF00335">
    <property type="entry name" value="Tetraspanin"/>
    <property type="match status" value="1"/>
</dbReference>
<evidence type="ECO:0000256" key="5">
    <source>
        <dbReference type="SAM" id="Phobius"/>
    </source>
</evidence>
<organism evidence="6 7">
    <name type="scientific">Molorchus minor</name>
    <dbReference type="NCBI Taxonomy" id="1323400"/>
    <lineage>
        <taxon>Eukaryota</taxon>
        <taxon>Metazoa</taxon>
        <taxon>Ecdysozoa</taxon>
        <taxon>Arthropoda</taxon>
        <taxon>Hexapoda</taxon>
        <taxon>Insecta</taxon>
        <taxon>Pterygota</taxon>
        <taxon>Neoptera</taxon>
        <taxon>Endopterygota</taxon>
        <taxon>Coleoptera</taxon>
        <taxon>Polyphaga</taxon>
        <taxon>Cucujiformia</taxon>
        <taxon>Chrysomeloidea</taxon>
        <taxon>Cerambycidae</taxon>
        <taxon>Lamiinae</taxon>
        <taxon>Monochamini</taxon>
        <taxon>Molorchus</taxon>
    </lineage>
</organism>
<proteinExistence type="predicted"/>
<evidence type="ECO:0000313" key="7">
    <source>
        <dbReference type="Proteomes" id="UP001162164"/>
    </source>
</evidence>
<feature type="transmembrane region" description="Helical" evidence="5">
    <location>
        <begin position="56"/>
        <end position="75"/>
    </location>
</feature>
<sequence length="205" mass="22661">MRFVPNEHSLRVALLVFSICFGVLSVCLVALGVVYVDELGWPRRYIGLDFLELPTLIIILGAVSLVLAVAGCICAKSYNRPFFIFFGLILCVILCLELTIAVIAFQNSGYTRRVRTEALMELEYSTTDSEYFHTIEEHYQCCGVSGREPKCVEGDKPIIAGCAAVINDALDKVAHRVGIAAMVLSFIQGLEISCVFSISFLMNIY</sequence>
<evidence type="ECO:0008006" key="8">
    <source>
        <dbReference type="Google" id="ProtNLM"/>
    </source>
</evidence>
<reference evidence="6" key="1">
    <citation type="journal article" date="2023" name="Insect Mol. Biol.">
        <title>Genome sequencing provides insights into the evolution of gene families encoding plant cell wall-degrading enzymes in longhorned beetles.</title>
        <authorList>
            <person name="Shin N.R."/>
            <person name="Okamura Y."/>
            <person name="Kirsch R."/>
            <person name="Pauchet Y."/>
        </authorList>
    </citation>
    <scope>NUCLEOTIDE SEQUENCE</scope>
    <source>
        <strain evidence="6">MMC_N1</strain>
    </source>
</reference>
<comment type="subcellular location">
    <subcellularLocation>
        <location evidence="1">Membrane</location>
        <topology evidence="1">Multi-pass membrane protein</topology>
    </subcellularLocation>
</comment>
<keyword evidence="4 5" id="KW-0472">Membrane</keyword>
<dbReference type="InterPro" id="IPR018499">
    <property type="entry name" value="Tetraspanin/Peripherin"/>
</dbReference>
<name>A0ABQ9JDM2_9CUCU</name>
<evidence type="ECO:0000313" key="6">
    <source>
        <dbReference type="EMBL" id="KAJ8975797.1"/>
    </source>
</evidence>
<comment type="caution">
    <text evidence="6">The sequence shown here is derived from an EMBL/GenBank/DDBJ whole genome shotgun (WGS) entry which is preliminary data.</text>
</comment>
<evidence type="ECO:0000256" key="3">
    <source>
        <dbReference type="ARBA" id="ARBA00022989"/>
    </source>
</evidence>
<evidence type="ECO:0000256" key="1">
    <source>
        <dbReference type="ARBA" id="ARBA00004141"/>
    </source>
</evidence>
<gene>
    <name evidence="6" type="ORF">NQ317_005179</name>
</gene>
<accession>A0ABQ9JDM2</accession>